<proteinExistence type="predicted"/>
<accession>A0ABP9KG34</accession>
<dbReference type="Pfam" id="PF01738">
    <property type="entry name" value="DLH"/>
    <property type="match status" value="1"/>
</dbReference>
<dbReference type="Proteomes" id="UP001500518">
    <property type="component" value="Unassembled WGS sequence"/>
</dbReference>
<dbReference type="PANTHER" id="PTHR22946">
    <property type="entry name" value="DIENELACTONE HYDROLASE DOMAIN-CONTAINING PROTEIN-RELATED"/>
    <property type="match status" value="1"/>
</dbReference>
<reference evidence="4" key="1">
    <citation type="journal article" date="2019" name="Int. J. Syst. Evol. Microbiol.">
        <title>The Global Catalogue of Microorganisms (GCM) 10K type strain sequencing project: providing services to taxonomists for standard genome sequencing and annotation.</title>
        <authorList>
            <consortium name="The Broad Institute Genomics Platform"/>
            <consortium name="The Broad Institute Genome Sequencing Center for Infectious Disease"/>
            <person name="Wu L."/>
            <person name="Ma J."/>
        </authorList>
    </citation>
    <scope>NUCLEOTIDE SEQUENCE [LARGE SCALE GENOMIC DNA]</scope>
    <source>
        <strain evidence="4">JCM 18014</strain>
    </source>
</reference>
<dbReference type="Gene3D" id="3.40.50.1820">
    <property type="entry name" value="alpha/beta hydrolase"/>
    <property type="match status" value="1"/>
</dbReference>
<evidence type="ECO:0000313" key="3">
    <source>
        <dbReference type="EMBL" id="GAA5058218.1"/>
    </source>
</evidence>
<keyword evidence="1" id="KW-0732">Signal</keyword>
<sequence>MICRIAAIAALGFVTACAPATESEAAMTEASADEHYYAYPANGDGPKPWIVVLPGGGGIEVFGDTEFYFDVARHWNARGLDALVVHYQAAAPVLGIESEGIPGPMEAQVVRDALASAEREGWLDLSCPGFVIGFSAGGSGVMSLANDPVPGLAGAIGYYPLVLGQPEDFEAKVPVLVLQGESDDLTTAEALDAFLTSARPAENFTVHRYRGAEHGFDIPSLTQPVEYNGGVFLYQEEAAAAAGREADAFVARILANRPGAECGGA</sequence>
<dbReference type="EMBL" id="BAABHV010000017">
    <property type="protein sequence ID" value="GAA5058218.1"/>
    <property type="molecule type" value="Genomic_DNA"/>
</dbReference>
<dbReference type="InterPro" id="IPR002925">
    <property type="entry name" value="Dienelactn_hydro"/>
</dbReference>
<evidence type="ECO:0000313" key="4">
    <source>
        <dbReference type="Proteomes" id="UP001500518"/>
    </source>
</evidence>
<dbReference type="InterPro" id="IPR050261">
    <property type="entry name" value="FrsA_esterase"/>
</dbReference>
<protein>
    <recommendedName>
        <fullName evidence="2">Dienelactone hydrolase domain-containing protein</fullName>
    </recommendedName>
</protein>
<feature type="signal peptide" evidence="1">
    <location>
        <begin position="1"/>
        <end position="20"/>
    </location>
</feature>
<comment type="caution">
    <text evidence="3">The sequence shown here is derived from an EMBL/GenBank/DDBJ whole genome shotgun (WGS) entry which is preliminary data.</text>
</comment>
<dbReference type="PANTHER" id="PTHR22946:SF0">
    <property type="entry name" value="DIENELACTONE HYDROLASE DOMAIN-CONTAINING PROTEIN"/>
    <property type="match status" value="1"/>
</dbReference>
<organism evidence="3 4">
    <name type="scientific">Erythrobacter westpacificensis</name>
    <dbReference type="NCBI Taxonomy" id="1055231"/>
    <lineage>
        <taxon>Bacteria</taxon>
        <taxon>Pseudomonadati</taxon>
        <taxon>Pseudomonadota</taxon>
        <taxon>Alphaproteobacteria</taxon>
        <taxon>Sphingomonadales</taxon>
        <taxon>Erythrobacteraceae</taxon>
        <taxon>Erythrobacter/Porphyrobacter group</taxon>
        <taxon>Erythrobacter</taxon>
    </lineage>
</organism>
<gene>
    <name evidence="3" type="ORF">GCM10023208_24490</name>
</gene>
<evidence type="ECO:0000256" key="1">
    <source>
        <dbReference type="SAM" id="SignalP"/>
    </source>
</evidence>
<feature type="chain" id="PRO_5045868923" description="Dienelactone hydrolase domain-containing protein" evidence="1">
    <location>
        <begin position="21"/>
        <end position="265"/>
    </location>
</feature>
<evidence type="ECO:0000259" key="2">
    <source>
        <dbReference type="Pfam" id="PF01738"/>
    </source>
</evidence>
<dbReference type="SUPFAM" id="SSF53474">
    <property type="entry name" value="alpha/beta-Hydrolases"/>
    <property type="match status" value="1"/>
</dbReference>
<dbReference type="RefSeq" id="WP_346033346.1">
    <property type="nucleotide sequence ID" value="NZ_BAABHV010000017.1"/>
</dbReference>
<feature type="domain" description="Dienelactone hydrolase" evidence="2">
    <location>
        <begin position="131"/>
        <end position="246"/>
    </location>
</feature>
<dbReference type="PROSITE" id="PS51257">
    <property type="entry name" value="PROKAR_LIPOPROTEIN"/>
    <property type="match status" value="1"/>
</dbReference>
<keyword evidence="4" id="KW-1185">Reference proteome</keyword>
<dbReference type="InterPro" id="IPR029058">
    <property type="entry name" value="AB_hydrolase_fold"/>
</dbReference>
<name>A0ABP9KG34_9SPHN</name>